<evidence type="ECO:0000256" key="7">
    <source>
        <dbReference type="ARBA" id="ARBA00022741"/>
    </source>
</evidence>
<gene>
    <name evidence="14" type="primary">ddl</name>
    <name evidence="19" type="ORF">C7B47_06710</name>
</gene>
<keyword evidence="11 14" id="KW-0573">Peptidoglycan synthesis</keyword>
<evidence type="ECO:0000256" key="11">
    <source>
        <dbReference type="ARBA" id="ARBA00022984"/>
    </source>
</evidence>
<evidence type="ECO:0000256" key="6">
    <source>
        <dbReference type="ARBA" id="ARBA00022723"/>
    </source>
</evidence>
<protein>
    <recommendedName>
        <fullName evidence="14">D-alanine--D-alanine ligase</fullName>
        <ecNumber evidence="14">6.3.2.4</ecNumber>
    </recommendedName>
    <alternativeName>
        <fullName evidence="14">D-Ala-D-Ala ligase</fullName>
    </alternativeName>
    <alternativeName>
        <fullName evidence="14">D-alanylalanine synthetase</fullName>
    </alternativeName>
</protein>
<evidence type="ECO:0000256" key="17">
    <source>
        <dbReference type="PROSITE-ProRule" id="PRU00409"/>
    </source>
</evidence>
<dbReference type="InterPro" id="IPR011095">
    <property type="entry name" value="Dala_Dala_lig_C"/>
</dbReference>
<dbReference type="AlphaFoldDB" id="A0A2T2X0G5"/>
<evidence type="ECO:0000256" key="4">
    <source>
        <dbReference type="ARBA" id="ARBA00022490"/>
    </source>
</evidence>
<feature type="active site" evidence="15">
    <location>
        <position position="16"/>
    </location>
</feature>
<keyword evidence="8 17" id="KW-0067">ATP-binding</keyword>
<comment type="cofactor">
    <cofactor evidence="16">
        <name>Mg(2+)</name>
        <dbReference type="ChEBI" id="CHEBI:18420"/>
    </cofactor>
    <cofactor evidence="16">
        <name>Mn(2+)</name>
        <dbReference type="ChEBI" id="CHEBI:29035"/>
    </cofactor>
    <text evidence="16">Binds 2 magnesium or manganese ions per subunit.</text>
</comment>
<dbReference type="PANTHER" id="PTHR23132:SF23">
    <property type="entry name" value="D-ALANINE--D-ALANINE LIGASE B"/>
    <property type="match status" value="1"/>
</dbReference>
<organism evidence="19 20">
    <name type="scientific">Sulfobacillus thermosulfidooxidans</name>
    <dbReference type="NCBI Taxonomy" id="28034"/>
    <lineage>
        <taxon>Bacteria</taxon>
        <taxon>Bacillati</taxon>
        <taxon>Bacillota</taxon>
        <taxon>Clostridia</taxon>
        <taxon>Eubacteriales</taxon>
        <taxon>Clostridiales Family XVII. Incertae Sedis</taxon>
        <taxon>Sulfobacillus</taxon>
    </lineage>
</organism>
<dbReference type="UniPathway" id="UPA00219"/>
<dbReference type="GO" id="GO:0008360">
    <property type="term" value="P:regulation of cell shape"/>
    <property type="evidence" value="ECO:0007669"/>
    <property type="project" value="UniProtKB-KW"/>
</dbReference>
<comment type="catalytic activity">
    <reaction evidence="14">
        <text>2 D-alanine + ATP = D-alanyl-D-alanine + ADP + phosphate + H(+)</text>
        <dbReference type="Rhea" id="RHEA:11224"/>
        <dbReference type="ChEBI" id="CHEBI:15378"/>
        <dbReference type="ChEBI" id="CHEBI:30616"/>
        <dbReference type="ChEBI" id="CHEBI:43474"/>
        <dbReference type="ChEBI" id="CHEBI:57416"/>
        <dbReference type="ChEBI" id="CHEBI:57822"/>
        <dbReference type="ChEBI" id="CHEBI:456216"/>
        <dbReference type="EC" id="6.3.2.4"/>
    </reaction>
</comment>
<keyword evidence="10 14" id="KW-0133">Cell shape</keyword>
<evidence type="ECO:0000256" key="9">
    <source>
        <dbReference type="ARBA" id="ARBA00022842"/>
    </source>
</evidence>
<dbReference type="InterPro" id="IPR016185">
    <property type="entry name" value="PreATP-grasp_dom_sf"/>
</dbReference>
<evidence type="ECO:0000256" key="15">
    <source>
        <dbReference type="PIRSR" id="PIRSR039102-1"/>
    </source>
</evidence>
<dbReference type="GO" id="GO:0071555">
    <property type="term" value="P:cell wall organization"/>
    <property type="evidence" value="ECO:0007669"/>
    <property type="project" value="UniProtKB-KW"/>
</dbReference>
<accession>A0A2T2X0G5</accession>
<evidence type="ECO:0000259" key="18">
    <source>
        <dbReference type="PROSITE" id="PS50975"/>
    </source>
</evidence>
<evidence type="ECO:0000256" key="16">
    <source>
        <dbReference type="PIRSR" id="PIRSR039102-3"/>
    </source>
</evidence>
<dbReference type="Gene3D" id="3.30.470.20">
    <property type="entry name" value="ATP-grasp fold, B domain"/>
    <property type="match status" value="1"/>
</dbReference>
<evidence type="ECO:0000256" key="12">
    <source>
        <dbReference type="ARBA" id="ARBA00023211"/>
    </source>
</evidence>
<keyword evidence="12 16" id="KW-0464">Manganese</keyword>
<dbReference type="SUPFAM" id="SSF56059">
    <property type="entry name" value="Glutathione synthetase ATP-binding domain-like"/>
    <property type="match status" value="1"/>
</dbReference>
<keyword evidence="7 17" id="KW-0547">Nucleotide-binding</keyword>
<comment type="cofactor">
    <cofactor evidence="1">
        <name>Mn(2+)</name>
        <dbReference type="ChEBI" id="CHEBI:29035"/>
    </cofactor>
</comment>
<dbReference type="EMBL" id="PXYX01000009">
    <property type="protein sequence ID" value="PSR27962.1"/>
    <property type="molecule type" value="Genomic_DNA"/>
</dbReference>
<dbReference type="GO" id="GO:0005737">
    <property type="term" value="C:cytoplasm"/>
    <property type="evidence" value="ECO:0007669"/>
    <property type="project" value="UniProtKB-SubCell"/>
</dbReference>
<comment type="pathway">
    <text evidence="14">Cell wall biogenesis; peptidoglycan biosynthesis.</text>
</comment>
<dbReference type="PROSITE" id="PS50975">
    <property type="entry name" value="ATP_GRASP"/>
    <property type="match status" value="1"/>
</dbReference>
<dbReference type="InterPro" id="IPR011127">
    <property type="entry name" value="Dala_Dala_lig_N"/>
</dbReference>
<dbReference type="InterPro" id="IPR000291">
    <property type="entry name" value="D-Ala_lig_Van_CS"/>
</dbReference>
<dbReference type="GO" id="GO:0008716">
    <property type="term" value="F:D-alanine-D-alanine ligase activity"/>
    <property type="evidence" value="ECO:0007669"/>
    <property type="project" value="UniProtKB-UniRule"/>
</dbReference>
<dbReference type="GO" id="GO:0009252">
    <property type="term" value="P:peptidoglycan biosynthetic process"/>
    <property type="evidence" value="ECO:0007669"/>
    <property type="project" value="UniProtKB-UniRule"/>
</dbReference>
<dbReference type="Gene3D" id="3.30.1490.20">
    <property type="entry name" value="ATP-grasp fold, A domain"/>
    <property type="match status" value="1"/>
</dbReference>
<sequence>MTKPHVMVLMGGPSAEYSVSMSSGRMVFNALASLDDFCVDAIVIHENGDWEKTQSIPEDAMHPSALVHSAPPRQATLRGLQLLEDADVVFIALHGAFGEDGTIQAVLDTLHIPYTGSGPLASALAMNKHRAKELFQFHRLPTAPEFYIPPTKAESIERLIPQIETRLGYPLVVKPNEGGSSVGIHMADNRDALRQALEEHADVGVPLLVEKKLVGRELTCAVLEDYDGSVTALPVIEIVPHAGNFFDFTSKYADGGSDEICPAQIDHKSTRRIQDLAVRAHQILGCRGFSRSDFILTTEGPILLEVNTIPGMTPNSLLPKAAKAYGLEFPQLMKRLIYLAMGITPQPMNA</sequence>
<evidence type="ECO:0000256" key="3">
    <source>
        <dbReference type="ARBA" id="ARBA00010871"/>
    </source>
</evidence>
<evidence type="ECO:0000256" key="13">
    <source>
        <dbReference type="ARBA" id="ARBA00023316"/>
    </source>
</evidence>
<feature type="domain" description="ATP-grasp" evidence="18">
    <location>
        <begin position="132"/>
        <end position="338"/>
    </location>
</feature>
<dbReference type="InterPro" id="IPR011761">
    <property type="entry name" value="ATP-grasp"/>
</dbReference>
<evidence type="ECO:0000256" key="5">
    <source>
        <dbReference type="ARBA" id="ARBA00022598"/>
    </source>
</evidence>
<dbReference type="HAMAP" id="MF_00047">
    <property type="entry name" value="Dala_Dala_lig"/>
    <property type="match status" value="1"/>
</dbReference>
<comment type="caution">
    <text evidence="19">The sequence shown here is derived from an EMBL/GenBank/DDBJ whole genome shotgun (WGS) entry which is preliminary data.</text>
</comment>
<feature type="binding site" evidence="16">
    <location>
        <position position="305"/>
    </location>
    <ligand>
        <name>Mg(2+)</name>
        <dbReference type="ChEBI" id="CHEBI:18420"/>
        <label>1</label>
    </ligand>
</feature>
<dbReference type="InterPro" id="IPR005905">
    <property type="entry name" value="D_ala_D_ala"/>
</dbReference>
<feature type="binding site" evidence="16">
    <location>
        <position position="305"/>
    </location>
    <ligand>
        <name>Mg(2+)</name>
        <dbReference type="ChEBI" id="CHEBI:18420"/>
        <label>2</label>
    </ligand>
</feature>
<keyword evidence="6 16" id="KW-0479">Metal-binding</keyword>
<dbReference type="EC" id="6.3.2.4" evidence="14"/>
<evidence type="ECO:0000256" key="14">
    <source>
        <dbReference type="HAMAP-Rule" id="MF_00047"/>
    </source>
</evidence>
<feature type="binding site" evidence="16">
    <location>
        <position position="293"/>
    </location>
    <ligand>
        <name>Mg(2+)</name>
        <dbReference type="ChEBI" id="CHEBI:18420"/>
        <label>1</label>
    </ligand>
</feature>
<comment type="similarity">
    <text evidence="3 14">Belongs to the D-alanine--D-alanine ligase family.</text>
</comment>
<feature type="binding site" evidence="16">
    <location>
        <position position="307"/>
    </location>
    <ligand>
        <name>Mg(2+)</name>
        <dbReference type="ChEBI" id="CHEBI:18420"/>
        <label>2</label>
    </ligand>
</feature>
<evidence type="ECO:0000256" key="8">
    <source>
        <dbReference type="ARBA" id="ARBA00022840"/>
    </source>
</evidence>
<dbReference type="PIRSF" id="PIRSF039102">
    <property type="entry name" value="Ddl/VanB"/>
    <property type="match status" value="1"/>
</dbReference>
<evidence type="ECO:0000313" key="19">
    <source>
        <dbReference type="EMBL" id="PSR27962.1"/>
    </source>
</evidence>
<feature type="active site" evidence="15">
    <location>
        <position position="180"/>
    </location>
</feature>
<dbReference type="Pfam" id="PF01820">
    <property type="entry name" value="Dala_Dala_lig_N"/>
    <property type="match status" value="1"/>
</dbReference>
<dbReference type="FunFam" id="3.30.470.20:FF:000008">
    <property type="entry name" value="D-alanine--D-alanine ligase"/>
    <property type="match status" value="1"/>
</dbReference>
<dbReference type="PROSITE" id="PS00844">
    <property type="entry name" value="DALA_DALA_LIGASE_2"/>
    <property type="match status" value="1"/>
</dbReference>
<feature type="active site" evidence="15">
    <location>
        <position position="316"/>
    </location>
</feature>
<dbReference type="SUPFAM" id="SSF52440">
    <property type="entry name" value="PreATP-grasp domain"/>
    <property type="match status" value="1"/>
</dbReference>
<name>A0A2T2X0G5_SULTH</name>
<evidence type="ECO:0000256" key="1">
    <source>
        <dbReference type="ARBA" id="ARBA00001936"/>
    </source>
</evidence>
<keyword evidence="13 14" id="KW-0961">Cell wall biogenesis/degradation</keyword>
<dbReference type="PROSITE" id="PS00843">
    <property type="entry name" value="DALA_DALA_LIGASE_1"/>
    <property type="match status" value="1"/>
</dbReference>
<keyword evidence="9 16" id="KW-0460">Magnesium</keyword>
<evidence type="ECO:0000256" key="10">
    <source>
        <dbReference type="ARBA" id="ARBA00022960"/>
    </source>
</evidence>
<dbReference type="GO" id="GO:0046872">
    <property type="term" value="F:metal ion binding"/>
    <property type="evidence" value="ECO:0007669"/>
    <property type="project" value="UniProtKB-KW"/>
</dbReference>
<dbReference type="NCBIfam" id="NF002378">
    <property type="entry name" value="PRK01372.1"/>
    <property type="match status" value="1"/>
</dbReference>
<comment type="subcellular location">
    <subcellularLocation>
        <location evidence="2 14">Cytoplasm</location>
    </subcellularLocation>
</comment>
<dbReference type="Proteomes" id="UP000242705">
    <property type="component" value="Unassembled WGS sequence"/>
</dbReference>
<keyword evidence="5 14" id="KW-0436">Ligase</keyword>
<keyword evidence="4 14" id="KW-0963">Cytoplasm</keyword>
<comment type="function">
    <text evidence="14">Cell wall formation.</text>
</comment>
<dbReference type="Gene3D" id="3.40.50.20">
    <property type="match status" value="1"/>
</dbReference>
<reference evidence="19 20" key="1">
    <citation type="journal article" date="2014" name="BMC Genomics">
        <title>Comparison of environmental and isolate Sulfobacillus genomes reveals diverse carbon, sulfur, nitrogen, and hydrogen metabolisms.</title>
        <authorList>
            <person name="Justice N.B."/>
            <person name="Norman A."/>
            <person name="Brown C.T."/>
            <person name="Singh A."/>
            <person name="Thomas B.C."/>
            <person name="Banfield J.F."/>
        </authorList>
    </citation>
    <scope>NUCLEOTIDE SEQUENCE [LARGE SCALE GENOMIC DNA]</scope>
    <source>
        <strain evidence="19">AMDSBA5</strain>
    </source>
</reference>
<proteinExistence type="inferred from homology"/>
<dbReference type="InterPro" id="IPR013815">
    <property type="entry name" value="ATP_grasp_subdomain_1"/>
</dbReference>
<dbReference type="NCBIfam" id="NF002528">
    <property type="entry name" value="PRK01966.1-4"/>
    <property type="match status" value="1"/>
</dbReference>
<evidence type="ECO:0000313" key="20">
    <source>
        <dbReference type="Proteomes" id="UP000242705"/>
    </source>
</evidence>
<dbReference type="NCBIfam" id="TIGR01205">
    <property type="entry name" value="D_ala_D_alaTIGR"/>
    <property type="match status" value="1"/>
</dbReference>
<dbReference type="PANTHER" id="PTHR23132">
    <property type="entry name" value="D-ALANINE--D-ALANINE LIGASE"/>
    <property type="match status" value="1"/>
</dbReference>
<dbReference type="Pfam" id="PF07478">
    <property type="entry name" value="Dala_Dala_lig_C"/>
    <property type="match status" value="1"/>
</dbReference>
<dbReference type="GO" id="GO:0005524">
    <property type="term" value="F:ATP binding"/>
    <property type="evidence" value="ECO:0007669"/>
    <property type="project" value="UniProtKB-UniRule"/>
</dbReference>
<evidence type="ECO:0000256" key="2">
    <source>
        <dbReference type="ARBA" id="ARBA00004496"/>
    </source>
</evidence>